<dbReference type="EMBL" id="JAVFKD010000004">
    <property type="protein sequence ID" value="KAK5996038.1"/>
    <property type="molecule type" value="Genomic_DNA"/>
</dbReference>
<protein>
    <submittedName>
        <fullName evidence="2">Uncharacterized protein</fullName>
    </submittedName>
</protein>
<feature type="chain" id="PRO_5046616236" evidence="1">
    <location>
        <begin position="21"/>
        <end position="201"/>
    </location>
</feature>
<accession>A0ABR0SV60</accession>
<organism evidence="2 3">
    <name type="scientific">Cladobotryum mycophilum</name>
    <dbReference type="NCBI Taxonomy" id="491253"/>
    <lineage>
        <taxon>Eukaryota</taxon>
        <taxon>Fungi</taxon>
        <taxon>Dikarya</taxon>
        <taxon>Ascomycota</taxon>
        <taxon>Pezizomycotina</taxon>
        <taxon>Sordariomycetes</taxon>
        <taxon>Hypocreomycetidae</taxon>
        <taxon>Hypocreales</taxon>
        <taxon>Hypocreaceae</taxon>
        <taxon>Cladobotryum</taxon>
    </lineage>
</organism>
<evidence type="ECO:0000313" key="2">
    <source>
        <dbReference type="EMBL" id="KAK5996038.1"/>
    </source>
</evidence>
<proteinExistence type="predicted"/>
<evidence type="ECO:0000313" key="3">
    <source>
        <dbReference type="Proteomes" id="UP001338125"/>
    </source>
</evidence>
<comment type="caution">
    <text evidence="2">The sequence shown here is derived from an EMBL/GenBank/DDBJ whole genome shotgun (WGS) entry which is preliminary data.</text>
</comment>
<sequence>MAILSRALLAVAIAAFGASAKTVTLNFDDISVSNADACGLKVFDQKKAYSGFLVTADSELRILNGTKTEKCKSWDDWQRPFAGWSTSGSNVIYNGDGSVQFTSKSGNVKKATFDVDVIFTEGEIGLNSTVRIGTSFSTGSEDDKIYVFHTLKDGFGPYHIETATSGPFSWVNVEAQAIEPIGEGPTINTDLTVDTAVFELA</sequence>
<feature type="signal peptide" evidence="1">
    <location>
        <begin position="1"/>
        <end position="20"/>
    </location>
</feature>
<dbReference type="Proteomes" id="UP001338125">
    <property type="component" value="Unassembled WGS sequence"/>
</dbReference>
<keyword evidence="1" id="KW-0732">Signal</keyword>
<gene>
    <name evidence="2" type="ORF">PT974_04462</name>
</gene>
<evidence type="ECO:0000256" key="1">
    <source>
        <dbReference type="SAM" id="SignalP"/>
    </source>
</evidence>
<reference evidence="2 3" key="1">
    <citation type="submission" date="2024-01" db="EMBL/GenBank/DDBJ databases">
        <title>Complete genome of Cladobotryum mycophilum ATHUM6906.</title>
        <authorList>
            <person name="Christinaki A.C."/>
            <person name="Myridakis A.I."/>
            <person name="Kouvelis V.N."/>
        </authorList>
    </citation>
    <scope>NUCLEOTIDE SEQUENCE [LARGE SCALE GENOMIC DNA]</scope>
    <source>
        <strain evidence="2 3">ATHUM6906</strain>
    </source>
</reference>
<keyword evidence="3" id="KW-1185">Reference proteome</keyword>
<name>A0ABR0SV60_9HYPO</name>